<comment type="similarity">
    <text evidence="2 9">Belongs to the ABC-2 integral membrane protein family.</text>
</comment>
<sequence>MEKLIRNSSSWPRGIFTTAFAHRSLVAELTRREIQGKYRGANFGMLWTLISPFLMLAVYALAFGNILRSRWPQADSGGNSFALILFVGLIIHGFFAECISRAPLLVVGNPNYVKRVVFPLEVLPWPMVLSALFHLFTSLIAFLVLQILVDHRFAWQVVLFPVTIAPLFVLAMGVSWWLAALGVYFRDIGQVTSVVVTALLFTSTAIMPLSAVAPGIRWLFELNPLTFIIDQSRAVALWGHFPDWVGLGLYGLVALLFAYLGYGVFMVTKRGFADVI</sequence>
<evidence type="ECO:0000256" key="7">
    <source>
        <dbReference type="ARBA" id="ARBA00023047"/>
    </source>
</evidence>
<feature type="transmembrane region" description="Helical" evidence="9">
    <location>
        <begin position="157"/>
        <end position="179"/>
    </location>
</feature>
<feature type="transmembrane region" description="Helical" evidence="9">
    <location>
        <begin position="122"/>
        <end position="145"/>
    </location>
</feature>
<dbReference type="InterPro" id="IPR047817">
    <property type="entry name" value="ABC2_TM_bact-type"/>
</dbReference>
<keyword evidence="8 9" id="KW-0472">Membrane</keyword>
<proteinExistence type="inferred from homology"/>
<evidence type="ECO:0000256" key="3">
    <source>
        <dbReference type="ARBA" id="ARBA00022448"/>
    </source>
</evidence>
<dbReference type="Proteomes" id="UP001204615">
    <property type="component" value="Unassembled WGS sequence"/>
</dbReference>
<organism evidence="11 12">
    <name type="scientific">Dyella lutea</name>
    <dbReference type="NCBI Taxonomy" id="2950441"/>
    <lineage>
        <taxon>Bacteria</taxon>
        <taxon>Pseudomonadati</taxon>
        <taxon>Pseudomonadota</taxon>
        <taxon>Gammaproteobacteria</taxon>
        <taxon>Lysobacterales</taxon>
        <taxon>Rhodanobacteraceae</taxon>
        <taxon>Dyella</taxon>
    </lineage>
</organism>
<dbReference type="RefSeq" id="WP_253565191.1">
    <property type="nucleotide sequence ID" value="NZ_JAMZEK010000001.1"/>
</dbReference>
<accession>A0ABT1F7Q8</accession>
<feature type="transmembrane region" description="Helical" evidence="9">
    <location>
        <begin position="191"/>
        <end position="213"/>
    </location>
</feature>
<dbReference type="InterPro" id="IPR013525">
    <property type="entry name" value="ABC2_TM"/>
</dbReference>
<evidence type="ECO:0000256" key="4">
    <source>
        <dbReference type="ARBA" id="ARBA00022475"/>
    </source>
</evidence>
<comment type="subcellular location">
    <subcellularLocation>
        <location evidence="9">Cell inner membrane</location>
        <topology evidence="9">Multi-pass membrane protein</topology>
    </subcellularLocation>
    <subcellularLocation>
        <location evidence="1">Cell membrane</location>
        <topology evidence="1">Multi-pass membrane protein</topology>
    </subcellularLocation>
</comment>
<evidence type="ECO:0000256" key="6">
    <source>
        <dbReference type="ARBA" id="ARBA00022989"/>
    </source>
</evidence>
<keyword evidence="7" id="KW-0762">Sugar transport</keyword>
<feature type="domain" description="ABC transmembrane type-2" evidence="10">
    <location>
        <begin position="43"/>
        <end position="268"/>
    </location>
</feature>
<name>A0ABT1F7Q8_9GAMM</name>
<feature type="transmembrane region" description="Helical" evidence="9">
    <location>
        <begin position="45"/>
        <end position="67"/>
    </location>
</feature>
<evidence type="ECO:0000256" key="9">
    <source>
        <dbReference type="RuleBase" id="RU361157"/>
    </source>
</evidence>
<gene>
    <name evidence="11" type="ORF">NC595_05045</name>
</gene>
<comment type="caution">
    <text evidence="11">The sequence shown here is derived from an EMBL/GenBank/DDBJ whole genome shotgun (WGS) entry which is preliminary data.</text>
</comment>
<feature type="transmembrane region" description="Helical" evidence="9">
    <location>
        <begin position="79"/>
        <end position="102"/>
    </location>
</feature>
<keyword evidence="4 9" id="KW-1003">Cell membrane</keyword>
<dbReference type="Pfam" id="PF01061">
    <property type="entry name" value="ABC2_membrane"/>
    <property type="match status" value="1"/>
</dbReference>
<dbReference type="EMBL" id="JAMZEK010000001">
    <property type="protein sequence ID" value="MCP1373422.1"/>
    <property type="molecule type" value="Genomic_DNA"/>
</dbReference>
<dbReference type="PROSITE" id="PS51012">
    <property type="entry name" value="ABC_TM2"/>
    <property type="match status" value="1"/>
</dbReference>
<evidence type="ECO:0000256" key="5">
    <source>
        <dbReference type="ARBA" id="ARBA00022692"/>
    </source>
</evidence>
<evidence type="ECO:0000259" key="10">
    <source>
        <dbReference type="PROSITE" id="PS51012"/>
    </source>
</evidence>
<dbReference type="PANTHER" id="PTHR30413:SF10">
    <property type="entry name" value="CAPSULE POLYSACCHARIDE EXPORT INNER-MEMBRANE PROTEIN CTRC"/>
    <property type="match status" value="1"/>
</dbReference>
<feature type="transmembrane region" description="Helical" evidence="9">
    <location>
        <begin position="247"/>
        <end position="267"/>
    </location>
</feature>
<dbReference type="PANTHER" id="PTHR30413">
    <property type="entry name" value="INNER MEMBRANE TRANSPORT PERMEASE"/>
    <property type="match status" value="1"/>
</dbReference>
<keyword evidence="12" id="KW-1185">Reference proteome</keyword>
<keyword evidence="5 9" id="KW-0812">Transmembrane</keyword>
<reference evidence="11 12" key="1">
    <citation type="submission" date="2022-06" db="EMBL/GenBank/DDBJ databases">
        <title>Dyella sp. Sa strain:Sa Genome sequencing.</title>
        <authorList>
            <person name="Park S."/>
        </authorList>
    </citation>
    <scope>NUCLEOTIDE SEQUENCE [LARGE SCALE GENOMIC DNA]</scope>
    <source>
        <strain evidence="11 12">Sa</strain>
    </source>
</reference>
<evidence type="ECO:0000256" key="1">
    <source>
        <dbReference type="ARBA" id="ARBA00004651"/>
    </source>
</evidence>
<keyword evidence="7" id="KW-0625">Polysaccharide transport</keyword>
<evidence type="ECO:0000313" key="11">
    <source>
        <dbReference type="EMBL" id="MCP1373422.1"/>
    </source>
</evidence>
<evidence type="ECO:0000256" key="8">
    <source>
        <dbReference type="ARBA" id="ARBA00023136"/>
    </source>
</evidence>
<evidence type="ECO:0000256" key="2">
    <source>
        <dbReference type="ARBA" id="ARBA00007783"/>
    </source>
</evidence>
<evidence type="ECO:0000313" key="12">
    <source>
        <dbReference type="Proteomes" id="UP001204615"/>
    </source>
</evidence>
<keyword evidence="3 9" id="KW-0813">Transport</keyword>
<protein>
    <recommendedName>
        <fullName evidence="9">Transport permease protein</fullName>
    </recommendedName>
</protein>
<keyword evidence="6 9" id="KW-1133">Transmembrane helix</keyword>